<evidence type="ECO:0000256" key="9">
    <source>
        <dbReference type="HAMAP-Rule" id="MF_01886"/>
    </source>
</evidence>
<feature type="binding site" evidence="9">
    <location>
        <position position="191"/>
    </location>
    <ligand>
        <name>ATP</name>
        <dbReference type="ChEBI" id="CHEBI:30616"/>
    </ligand>
</feature>
<accession>A0A8D4IX42</accession>
<dbReference type="InterPro" id="IPR038321">
    <property type="entry name" value="TmcA_C_sf"/>
</dbReference>
<evidence type="ECO:0000313" key="15">
    <source>
        <dbReference type="Proteomes" id="UP000955338"/>
    </source>
</evidence>
<dbReference type="GO" id="GO:1990883">
    <property type="term" value="F:18S rRNA cytidine N-acetyltransferase activity"/>
    <property type="evidence" value="ECO:0007669"/>
    <property type="project" value="TreeGrafter"/>
</dbReference>
<reference evidence="14" key="1">
    <citation type="submission" date="2017-06" db="EMBL/GenBank/DDBJ databases">
        <title>Genome sequencing of pathogenic and non-pathogenic strains within Bisgaard taxon 40.</title>
        <authorList>
            <person name="Ladner J.T."/>
            <person name="Lovett S.P."/>
            <person name="Koroleva G."/>
            <person name="Lorch J.M."/>
        </authorList>
    </citation>
    <scope>NUCLEOTIDE SEQUENCE</scope>
    <source>
        <strain evidence="14">27576-1-I1</strain>
    </source>
</reference>
<dbReference type="PANTHER" id="PTHR10925">
    <property type="entry name" value="N-ACETYLTRANSFERASE 10"/>
    <property type="match status" value="1"/>
</dbReference>
<organism evidence="14 15">
    <name type="scientific">Mergibacter septicus</name>
    <dbReference type="NCBI Taxonomy" id="221402"/>
    <lineage>
        <taxon>Bacteria</taxon>
        <taxon>Pseudomonadati</taxon>
        <taxon>Pseudomonadota</taxon>
        <taxon>Gammaproteobacteria</taxon>
        <taxon>Pasteurellales</taxon>
        <taxon>Pasteurellaceae</taxon>
        <taxon>Mergibacter</taxon>
    </lineage>
</organism>
<feature type="domain" description="TcmA/NAT10 helicase" evidence="10">
    <location>
        <begin position="208"/>
        <end position="358"/>
    </location>
</feature>
<dbReference type="Gene3D" id="1.20.120.890">
    <property type="entry name" value="tRNA(Met) cytidine acetyltransferase, tail domain"/>
    <property type="match status" value="1"/>
</dbReference>
<dbReference type="InterPro" id="IPR027417">
    <property type="entry name" value="P-loop_NTPase"/>
</dbReference>
<dbReference type="AlphaFoldDB" id="A0A8D4IX42"/>
<sequence length="683" mass="78958">MHLSGWRQAVILAGNDLWLTQQLTKILTQFAEKKENNLIDCQIAYCGEIGLKHAFPSLLIHSYHFKQSKNLLGQEFELAILDYRSPVKQQLILHLESLAILGATLKANGYLILLLPEWDKIENYSDQDSLRWNNATQPLVPLQFYQWFKKSLSPFLASTSIRLYQQHTKNEISLDFSSTRWQIPKFALKEQQHILQQLIQAKQDIYLLTAARGRGKSAVSGLLAEQLAQANITVYLTAPNRQAIKTLLKHCPQQPPIFLAPDQLRTEIDQTPAKFTQAWLIVDEAAMLPLEILLEFSQTFVHILFTTTVDGYEGTGKGFSLKLAQQLQRPSQRLQLNFPLRWQEHDPLEKWINQLLLLHTPQQSSTNTTDKEYFLPLTQGEFSQNSTVFQQLYSLLTIAHYRTTPLDLRRLLDAKDQYFYQLQSNQQLSGIIWGVTEGKLDLTLIEQIRTGYRQPAGNLLVQALCFQANLPLACQLKSLRISRIAITPNLQQRGSGSRLLQHFLTDISLQTDFDFISVSFGYQPRLANFWFKNGFQLVHLTHRQEASSGYYSTMAIYPLSKQGKRFCQQATRQFKRNFLLSDHHLITEICQQLKWQIRSLEWHLTTDDWQSLSDFALHHRTFNACYPALQRYLKQYPNPTLATQLSAFIRQKQYKKNALITLKQSVKADLLRKGKLFYITNSN</sequence>
<protein>
    <recommendedName>
        <fullName evidence="9">tRNA(Met) cytidine acetyltransferase TmcA</fullName>
        <ecNumber evidence="9">2.3.1.193</ecNumber>
    </recommendedName>
</protein>
<comment type="caution">
    <text evidence="9">Lacks conserved residue(s) required for the propagation of feature annotation.</text>
</comment>
<feature type="binding site" evidence="9">
    <location>
        <position position="341"/>
    </location>
    <ligand>
        <name>ATP</name>
        <dbReference type="ChEBI" id="CHEBI:30616"/>
    </ligand>
</feature>
<evidence type="ECO:0000256" key="2">
    <source>
        <dbReference type="ARBA" id="ARBA00022555"/>
    </source>
</evidence>
<keyword evidence="5 9" id="KW-0547">Nucleotide-binding</keyword>
<dbReference type="Pfam" id="PF05127">
    <property type="entry name" value="NAT10_TcmA_helicase"/>
    <property type="match status" value="1"/>
</dbReference>
<dbReference type="Proteomes" id="UP000955338">
    <property type="component" value="Chromosome"/>
</dbReference>
<dbReference type="PANTHER" id="PTHR10925:SF5">
    <property type="entry name" value="RNA CYTIDINE ACETYLTRANSFERASE"/>
    <property type="match status" value="1"/>
</dbReference>
<dbReference type="InterPro" id="IPR007807">
    <property type="entry name" value="TcmA/NAT10_helicase"/>
</dbReference>
<dbReference type="Gene3D" id="3.40.50.11040">
    <property type="match status" value="1"/>
</dbReference>
<dbReference type="GO" id="GO:0000049">
    <property type="term" value="F:tRNA binding"/>
    <property type="evidence" value="ECO:0007669"/>
    <property type="project" value="UniProtKB-UniRule"/>
</dbReference>
<dbReference type="SUPFAM" id="SSF55729">
    <property type="entry name" value="Acyl-CoA N-acyltransferases (Nat)"/>
    <property type="match status" value="1"/>
</dbReference>
<evidence type="ECO:0000259" key="12">
    <source>
        <dbReference type="Pfam" id="PF13718"/>
    </source>
</evidence>
<comment type="subcellular location">
    <subcellularLocation>
        <location evidence="9">Cytoplasm</location>
    </subcellularLocation>
</comment>
<dbReference type="Pfam" id="PF13718">
    <property type="entry name" value="GNAT_acetyltr_2"/>
    <property type="match status" value="1"/>
</dbReference>
<dbReference type="InterPro" id="IPR016181">
    <property type="entry name" value="Acyl_CoA_acyltransferase"/>
</dbReference>
<keyword evidence="4 9" id="KW-0819">tRNA processing</keyword>
<evidence type="ECO:0000256" key="3">
    <source>
        <dbReference type="ARBA" id="ARBA00022679"/>
    </source>
</evidence>
<dbReference type="InterPro" id="IPR032672">
    <property type="entry name" value="TmcA/NAT10/Kre33"/>
</dbReference>
<comment type="similarity">
    <text evidence="9">Belongs to the TmcA family.</text>
</comment>
<dbReference type="GO" id="GO:0051392">
    <property type="term" value="F:tRNA cytidine N4-acetyltransferase activity"/>
    <property type="evidence" value="ECO:0007669"/>
    <property type="project" value="UniProtKB-UniRule"/>
</dbReference>
<comment type="function">
    <text evidence="9">Catalyzes the formation of N(4)-acetylcytidine (ac(4)C) at the wobble position of tRNA(Met), by using acetyl-CoA as an acetyl donor and ATP (or GTP).</text>
</comment>
<keyword evidence="3 9" id="KW-0808">Transferase</keyword>
<keyword evidence="15" id="KW-1185">Reference proteome</keyword>
<dbReference type="InterPro" id="IPR024914">
    <property type="entry name" value="tRNA_acetyltr_TmcA"/>
</dbReference>
<dbReference type="GO" id="GO:0051391">
    <property type="term" value="P:tRNA acetylation"/>
    <property type="evidence" value="ECO:0007669"/>
    <property type="project" value="UniProtKB-UniRule"/>
</dbReference>
<dbReference type="InterPro" id="IPR013562">
    <property type="entry name" value="TmcA/NAT10_N"/>
</dbReference>
<feature type="domain" description="tRNA(Met) cytidine acetyltransferase TmcA tRNA-binding" evidence="13">
    <location>
        <begin position="563"/>
        <end position="661"/>
    </location>
</feature>
<name>A0A8D4IX42_9PAST</name>
<dbReference type="Pfam" id="PF17176">
    <property type="entry name" value="tRNA_bind_3"/>
    <property type="match status" value="1"/>
</dbReference>
<evidence type="ECO:0000313" key="14">
    <source>
        <dbReference type="EMBL" id="QDJ14261.1"/>
    </source>
</evidence>
<dbReference type="GO" id="GO:0002101">
    <property type="term" value="P:tRNA wobble cytosine modification"/>
    <property type="evidence" value="ECO:0007669"/>
    <property type="project" value="UniProtKB-UniRule"/>
</dbReference>
<keyword evidence="2 9" id="KW-0820">tRNA-binding</keyword>
<dbReference type="EC" id="2.3.1.193" evidence="9"/>
<keyword evidence="6 9" id="KW-0067">ATP-binding</keyword>
<evidence type="ECO:0000256" key="1">
    <source>
        <dbReference type="ARBA" id="ARBA00022490"/>
    </source>
</evidence>
<evidence type="ECO:0000256" key="8">
    <source>
        <dbReference type="ARBA" id="ARBA00023315"/>
    </source>
</evidence>
<dbReference type="Gene3D" id="3.40.50.300">
    <property type="entry name" value="P-loop containing nucleotide triphosphate hydrolases"/>
    <property type="match status" value="1"/>
</dbReference>
<dbReference type="RefSeq" id="WP_261919654.1">
    <property type="nucleotide sequence ID" value="NZ_CP022011.1"/>
</dbReference>
<feature type="domain" description="N-acetyltransferase" evidence="12">
    <location>
        <begin position="391"/>
        <end position="502"/>
    </location>
</feature>
<evidence type="ECO:0000256" key="6">
    <source>
        <dbReference type="ARBA" id="ARBA00022840"/>
    </source>
</evidence>
<dbReference type="GO" id="GO:1904812">
    <property type="term" value="P:rRNA acetylation involved in maturation of SSU-rRNA"/>
    <property type="evidence" value="ECO:0007669"/>
    <property type="project" value="TreeGrafter"/>
</dbReference>
<dbReference type="HAMAP" id="MF_01886">
    <property type="entry name" value="tRNA_acetyltr_TmcA"/>
    <property type="match status" value="1"/>
</dbReference>
<evidence type="ECO:0000259" key="13">
    <source>
        <dbReference type="Pfam" id="PF17176"/>
    </source>
</evidence>
<comment type="catalytic activity">
    <reaction evidence="9">
        <text>cytidine(34) in elongator tRNA(Met) + acetyl-CoA + ATP + H2O = N(4)-acetylcytidine(34) in elongator tRNA(Met) + ADP + phosphate + CoA + H(+)</text>
        <dbReference type="Rhea" id="RHEA:43788"/>
        <dbReference type="Rhea" id="RHEA-COMP:10693"/>
        <dbReference type="Rhea" id="RHEA-COMP:10694"/>
        <dbReference type="ChEBI" id="CHEBI:15377"/>
        <dbReference type="ChEBI" id="CHEBI:15378"/>
        <dbReference type="ChEBI" id="CHEBI:30616"/>
        <dbReference type="ChEBI" id="CHEBI:43474"/>
        <dbReference type="ChEBI" id="CHEBI:57287"/>
        <dbReference type="ChEBI" id="CHEBI:57288"/>
        <dbReference type="ChEBI" id="CHEBI:74900"/>
        <dbReference type="ChEBI" id="CHEBI:82748"/>
        <dbReference type="ChEBI" id="CHEBI:456216"/>
        <dbReference type="EC" id="2.3.1.193"/>
    </reaction>
</comment>
<dbReference type="SUPFAM" id="SSF52540">
    <property type="entry name" value="P-loop containing nucleoside triphosphate hydrolases"/>
    <property type="match status" value="1"/>
</dbReference>
<proteinExistence type="inferred from homology"/>
<dbReference type="Gene3D" id="3.40.630.30">
    <property type="match status" value="1"/>
</dbReference>
<evidence type="ECO:0000259" key="11">
    <source>
        <dbReference type="Pfam" id="PF08351"/>
    </source>
</evidence>
<dbReference type="GO" id="GO:0005737">
    <property type="term" value="C:cytoplasm"/>
    <property type="evidence" value="ECO:0007669"/>
    <property type="project" value="UniProtKB-SubCell"/>
</dbReference>
<dbReference type="EMBL" id="CP022011">
    <property type="protein sequence ID" value="QDJ14261.1"/>
    <property type="molecule type" value="Genomic_DNA"/>
</dbReference>
<dbReference type="Pfam" id="PF08351">
    <property type="entry name" value="TmcA_N"/>
    <property type="match status" value="1"/>
</dbReference>
<dbReference type="GO" id="GO:0005524">
    <property type="term" value="F:ATP binding"/>
    <property type="evidence" value="ECO:0007669"/>
    <property type="project" value="UniProtKB-UniRule"/>
</dbReference>
<evidence type="ECO:0000256" key="7">
    <source>
        <dbReference type="ARBA" id="ARBA00022884"/>
    </source>
</evidence>
<evidence type="ECO:0000259" key="10">
    <source>
        <dbReference type="Pfam" id="PF05127"/>
    </source>
</evidence>
<evidence type="ECO:0000256" key="5">
    <source>
        <dbReference type="ARBA" id="ARBA00022741"/>
    </source>
</evidence>
<dbReference type="InterPro" id="IPR033442">
    <property type="entry name" value="TmcA_tRNA_bind"/>
</dbReference>
<evidence type="ECO:0000256" key="4">
    <source>
        <dbReference type="ARBA" id="ARBA00022694"/>
    </source>
</evidence>
<keyword evidence="1 9" id="KW-0963">Cytoplasm</keyword>
<keyword evidence="7 9" id="KW-0694">RNA-binding</keyword>
<dbReference type="InterPro" id="IPR000182">
    <property type="entry name" value="GNAT_dom"/>
</dbReference>
<feature type="domain" description="TmcA/NAT10 N-terminal" evidence="11">
    <location>
        <begin position="4"/>
        <end position="153"/>
    </location>
</feature>
<keyword evidence="8 9" id="KW-0012">Acyltransferase</keyword>
<gene>
    <name evidence="9" type="primary">tmcA</name>
    <name evidence="14" type="ORF">CEP48_02010</name>
</gene>